<accession>A0AAD5JKA4</accession>
<evidence type="ECO:0000256" key="1">
    <source>
        <dbReference type="SAM" id="MobiDB-lite"/>
    </source>
</evidence>
<dbReference type="Proteomes" id="UP001064489">
    <property type="component" value="Chromosome 1"/>
</dbReference>
<protein>
    <submittedName>
        <fullName evidence="2">Uncharacterized protein</fullName>
    </submittedName>
</protein>
<dbReference type="AlphaFoldDB" id="A0AAD5JKA4"/>
<evidence type="ECO:0000313" key="2">
    <source>
        <dbReference type="EMBL" id="KAI9194806.1"/>
    </source>
</evidence>
<organism evidence="2 3">
    <name type="scientific">Acer negundo</name>
    <name type="common">Box elder</name>
    <dbReference type="NCBI Taxonomy" id="4023"/>
    <lineage>
        <taxon>Eukaryota</taxon>
        <taxon>Viridiplantae</taxon>
        <taxon>Streptophyta</taxon>
        <taxon>Embryophyta</taxon>
        <taxon>Tracheophyta</taxon>
        <taxon>Spermatophyta</taxon>
        <taxon>Magnoliopsida</taxon>
        <taxon>eudicotyledons</taxon>
        <taxon>Gunneridae</taxon>
        <taxon>Pentapetalae</taxon>
        <taxon>rosids</taxon>
        <taxon>malvids</taxon>
        <taxon>Sapindales</taxon>
        <taxon>Sapindaceae</taxon>
        <taxon>Hippocastanoideae</taxon>
        <taxon>Acereae</taxon>
        <taxon>Acer</taxon>
    </lineage>
</organism>
<comment type="caution">
    <text evidence="2">The sequence shown here is derived from an EMBL/GenBank/DDBJ whole genome shotgun (WGS) entry which is preliminary data.</text>
</comment>
<sequence>MSWRSRIRLVADDVCKTPPNKAECPVKINKFRQRREEDRYEEGKKTPKSSEGILPGVSKLPVTYNGYGGTVGEGRKDDNNLAAVTTDARVPLKFQNSGDRIRLDGDKVGEGYVPSRVCKNLGEILNIEKVNQSIPRKVVEQQSPNPSKIEVAVEGVIMGSSDIIKVGESTIIGLARIIHYVVEPHKENIWPLEGNIMCFWSAKMEVDGGFQKSNDIETVEVTDRLAKC</sequence>
<name>A0AAD5JKA4_ACENE</name>
<reference evidence="2" key="2">
    <citation type="submission" date="2023-02" db="EMBL/GenBank/DDBJ databases">
        <authorList>
            <person name="Swenson N.G."/>
            <person name="Wegrzyn J.L."/>
            <person name="Mcevoy S.L."/>
        </authorList>
    </citation>
    <scope>NUCLEOTIDE SEQUENCE</scope>
    <source>
        <strain evidence="2">91603</strain>
        <tissue evidence="2">Leaf</tissue>
    </source>
</reference>
<feature type="compositionally biased region" description="Basic and acidic residues" evidence="1">
    <location>
        <begin position="34"/>
        <end position="45"/>
    </location>
</feature>
<gene>
    <name evidence="2" type="ORF">LWI28_009341</name>
</gene>
<proteinExistence type="predicted"/>
<dbReference type="EMBL" id="JAJSOW010000003">
    <property type="protein sequence ID" value="KAI9194806.1"/>
    <property type="molecule type" value="Genomic_DNA"/>
</dbReference>
<reference evidence="2" key="1">
    <citation type="journal article" date="2022" name="Plant J.">
        <title>Strategies of tolerance reflected in two North American maple genomes.</title>
        <authorList>
            <person name="McEvoy S.L."/>
            <person name="Sezen U.U."/>
            <person name="Trouern-Trend A."/>
            <person name="McMahon S.M."/>
            <person name="Schaberg P.G."/>
            <person name="Yang J."/>
            <person name="Wegrzyn J.L."/>
            <person name="Swenson N.G."/>
        </authorList>
    </citation>
    <scope>NUCLEOTIDE SEQUENCE</scope>
    <source>
        <strain evidence="2">91603</strain>
    </source>
</reference>
<evidence type="ECO:0000313" key="3">
    <source>
        <dbReference type="Proteomes" id="UP001064489"/>
    </source>
</evidence>
<feature type="region of interest" description="Disordered" evidence="1">
    <location>
        <begin position="34"/>
        <end position="56"/>
    </location>
</feature>
<keyword evidence="3" id="KW-1185">Reference proteome</keyword>